<reference evidence="1" key="1">
    <citation type="submission" date="2021-02" db="EMBL/GenBank/DDBJ databases">
        <authorList>
            <person name="Dougan E. K."/>
            <person name="Rhodes N."/>
            <person name="Thang M."/>
            <person name="Chan C."/>
        </authorList>
    </citation>
    <scope>NUCLEOTIDE SEQUENCE</scope>
</reference>
<dbReference type="EMBL" id="CAJNDS010002386">
    <property type="protein sequence ID" value="CAE7457320.1"/>
    <property type="molecule type" value="Genomic_DNA"/>
</dbReference>
<dbReference type="OrthoDB" id="390489at2759"/>
<dbReference type="InterPro" id="IPR011008">
    <property type="entry name" value="Dimeric_a/b-barrel"/>
</dbReference>
<gene>
    <name evidence="1" type="ORF">SNAT2548_LOCUS25275</name>
</gene>
<dbReference type="AlphaFoldDB" id="A0A812RY43"/>
<proteinExistence type="predicted"/>
<evidence type="ECO:0000313" key="1">
    <source>
        <dbReference type="EMBL" id="CAE7457320.1"/>
    </source>
</evidence>
<accession>A0A812RY43</accession>
<dbReference type="SUPFAM" id="SSF54909">
    <property type="entry name" value="Dimeric alpha+beta barrel"/>
    <property type="match status" value="1"/>
</dbReference>
<sequence>MVVRRLTARFAAAMEWWEELDEAEKLLAWMATGMYWGTFYGTYVRRGKLAIPESDYLLTSIYEVPQAKKKAFEANWSDQARLAQRQPGYEWTRTYKAIDWAEAPFQYISFRMWDQAGSYYRMVQFDSTWKELTKRVAETCASQKDTVYRILVDDSVKRIIE</sequence>
<comment type="caution">
    <text evidence="1">The sequence shown here is derived from an EMBL/GenBank/DDBJ whole genome shotgun (WGS) entry which is preliminary data.</text>
</comment>
<dbReference type="Proteomes" id="UP000604046">
    <property type="component" value="Unassembled WGS sequence"/>
</dbReference>
<organism evidence="1 2">
    <name type="scientific">Symbiodinium natans</name>
    <dbReference type="NCBI Taxonomy" id="878477"/>
    <lineage>
        <taxon>Eukaryota</taxon>
        <taxon>Sar</taxon>
        <taxon>Alveolata</taxon>
        <taxon>Dinophyceae</taxon>
        <taxon>Suessiales</taxon>
        <taxon>Symbiodiniaceae</taxon>
        <taxon>Symbiodinium</taxon>
    </lineage>
</organism>
<name>A0A812RY43_9DINO</name>
<dbReference type="Gene3D" id="3.30.70.100">
    <property type="match status" value="1"/>
</dbReference>
<keyword evidence="2" id="KW-1185">Reference proteome</keyword>
<evidence type="ECO:0000313" key="2">
    <source>
        <dbReference type="Proteomes" id="UP000604046"/>
    </source>
</evidence>
<protein>
    <submittedName>
        <fullName evidence="1">Uncharacterized protein</fullName>
    </submittedName>
</protein>